<protein>
    <recommendedName>
        <fullName evidence="3">Peptidase M23</fullName>
    </recommendedName>
</protein>
<dbReference type="EMBL" id="ATFQ01000042">
    <property type="protein sequence ID" value="EPQ20924.1"/>
    <property type="molecule type" value="Genomic_DNA"/>
</dbReference>
<gene>
    <name evidence="1" type="ORF">J108_23885</name>
</gene>
<evidence type="ECO:0000313" key="1">
    <source>
        <dbReference type="EMBL" id="EPQ20924.1"/>
    </source>
</evidence>
<comment type="caution">
    <text evidence="1">The sequence shown here is derived from an EMBL/GenBank/DDBJ whole genome shotgun (WGS) entry which is preliminary data.</text>
</comment>
<name>A0A829HM01_9MYCO</name>
<accession>A0A829HM01</accession>
<feature type="non-terminal residue" evidence="1">
    <location>
        <position position="1"/>
    </location>
</feature>
<sequence length="198" mass="19764">GGGSGGGSSGGGSGSGGGGGFNLGSLFAKGGGGARPPVGAGSAGSGDLIMTGGPAVFGNYDAGQMQVAKSIVAEGVRRHLPPKAMQIAIATALQESGMRSLANPNVPASMQIPHQGVGRDHDSVGPFQQRQSWGATADLMNPATSAGKFYDKLVRIPGWQEMPLTQAAQRVQVSAYPNAYAKHTGPAGQIVAAILQGR</sequence>
<evidence type="ECO:0008006" key="3">
    <source>
        <dbReference type="Google" id="ProtNLM"/>
    </source>
</evidence>
<reference evidence="1 2" key="1">
    <citation type="journal article" date="2013" name="Genome Announc.">
        <title>Genome Sequence of an Epidemic Isolate of Mycobacterium abscessus subsp. bolletii from Rio de Janeiro, Brazil.</title>
        <authorList>
            <person name="Davidson R.M."/>
            <person name="Reynolds P.R."/>
            <person name="Farias-Hesson E."/>
            <person name="Duarte R.S."/>
            <person name="Jackson M."/>
            <person name="Strong M."/>
        </authorList>
    </citation>
    <scope>NUCLEOTIDE SEQUENCE [LARGE SCALE GENOMIC DNA]</scope>
    <source>
        <strain evidence="1 2">CRM-0020</strain>
    </source>
</reference>
<dbReference type="AlphaFoldDB" id="A0A829HM01"/>
<proteinExistence type="predicted"/>
<organism evidence="1 2">
    <name type="scientific">Mycobacteroides abscessus subsp. bolletii CRM-0020</name>
    <dbReference type="NCBI Taxonomy" id="1306401"/>
    <lineage>
        <taxon>Bacteria</taxon>
        <taxon>Bacillati</taxon>
        <taxon>Actinomycetota</taxon>
        <taxon>Actinomycetes</taxon>
        <taxon>Mycobacteriales</taxon>
        <taxon>Mycobacteriaceae</taxon>
        <taxon>Mycobacteroides</taxon>
        <taxon>Mycobacteroides abscessus</taxon>
    </lineage>
</organism>
<evidence type="ECO:0000313" key="2">
    <source>
        <dbReference type="Proteomes" id="UP000014969"/>
    </source>
</evidence>
<dbReference type="Proteomes" id="UP000014969">
    <property type="component" value="Unassembled WGS sequence"/>
</dbReference>